<dbReference type="PANTHER" id="PTHR21581:SF33">
    <property type="entry name" value="D-ALANYL-D-ALANINE CARBOXYPEPTIDASE DACB"/>
    <property type="match status" value="1"/>
</dbReference>
<protein>
    <submittedName>
        <fullName evidence="10">D-alanyl-D-alanine carboxypeptidase</fullName>
    </submittedName>
</protein>
<evidence type="ECO:0000256" key="6">
    <source>
        <dbReference type="ARBA" id="ARBA00023316"/>
    </source>
</evidence>
<dbReference type="InterPro" id="IPR012338">
    <property type="entry name" value="Beta-lactam/transpept-like"/>
</dbReference>
<sequence>MKHFRKNRYKRHIAVMVMFINSVVFFIAGTVTHGAESVKAEQTAELSEPEKAEQNVLAGLHAGYAVLLDGDSGRVLLEKDGDVKRPMASTTKIMTCILALEHMKSEQEIVTASAEAASQPKVRLGVREGQQFYLRDLLYSLMLESHNDSAVMIAEHIGGSVRGFASLMNKKAAEIGCEDTYYITPNGLDASDEQGTHSTTARELALVMRYCLMESPKSREFREITGAATQQFRDVEGRQSFSCTNHNAFLTMMNGAVSGKTGFTADAGYCYVGALQRDSRTFIVALLACGWPNHKTYKWQDTRALMEYGLKYYKKQRYDGNVGLPQLSVADGIPENGALSGVSTVKLQIRDREKTDILLREDEEPVYRTLLTDTLKAAVKAGTDAGTVQLVLDNQVLAEWKVEAAESIAKRDYIWCLRQLMMQFTHMNKINQ</sequence>
<keyword evidence="10" id="KW-0121">Carboxypeptidase</keyword>
<evidence type="ECO:0000256" key="1">
    <source>
        <dbReference type="ARBA" id="ARBA00007164"/>
    </source>
</evidence>
<keyword evidence="10" id="KW-0645">Protease</keyword>
<feature type="domain" description="Peptidase S11 D-alanyl-D-alanine carboxypeptidase A N-terminal" evidence="9">
    <location>
        <begin position="59"/>
        <end position="284"/>
    </location>
</feature>
<proteinExistence type="inferred from homology"/>
<evidence type="ECO:0000256" key="4">
    <source>
        <dbReference type="ARBA" id="ARBA00022960"/>
    </source>
</evidence>
<keyword evidence="8" id="KW-0812">Transmembrane</keyword>
<dbReference type="GO" id="GO:0004180">
    <property type="term" value="F:carboxypeptidase activity"/>
    <property type="evidence" value="ECO:0007669"/>
    <property type="project" value="UniProtKB-KW"/>
</dbReference>
<comment type="similarity">
    <text evidence="1 7">Belongs to the peptidase S11 family.</text>
</comment>
<gene>
    <name evidence="10" type="ORF">OCV65_00810</name>
</gene>
<evidence type="ECO:0000256" key="3">
    <source>
        <dbReference type="ARBA" id="ARBA00022801"/>
    </source>
</evidence>
<feature type="transmembrane region" description="Helical" evidence="8">
    <location>
        <begin position="12"/>
        <end position="31"/>
    </location>
</feature>
<name>A0ABT2S3E0_9FIRM</name>
<evidence type="ECO:0000313" key="10">
    <source>
        <dbReference type="EMBL" id="MCU6698785.1"/>
    </source>
</evidence>
<keyword evidence="8" id="KW-0472">Membrane</keyword>
<keyword evidence="5" id="KW-0573">Peptidoglycan synthesis</keyword>
<dbReference type="Gene3D" id="3.40.710.10">
    <property type="entry name" value="DD-peptidase/beta-lactamase superfamily"/>
    <property type="match status" value="1"/>
</dbReference>
<keyword evidence="4" id="KW-0133">Cell shape</keyword>
<dbReference type="PRINTS" id="PR00725">
    <property type="entry name" value="DADACBPTASE1"/>
</dbReference>
<evidence type="ECO:0000256" key="8">
    <source>
        <dbReference type="SAM" id="Phobius"/>
    </source>
</evidence>
<organism evidence="10 11">
    <name type="scientific">Dorea ammoniilytica</name>
    <dbReference type="NCBI Taxonomy" id="2981788"/>
    <lineage>
        <taxon>Bacteria</taxon>
        <taxon>Bacillati</taxon>
        <taxon>Bacillota</taxon>
        <taxon>Clostridia</taxon>
        <taxon>Lachnospirales</taxon>
        <taxon>Lachnospiraceae</taxon>
        <taxon>Dorea</taxon>
    </lineage>
</organism>
<dbReference type="InterPro" id="IPR001967">
    <property type="entry name" value="Peptidase_S11_N"/>
</dbReference>
<reference evidence="10 11" key="1">
    <citation type="journal article" date="2021" name="ISME Commun">
        <title>Automated analysis of genomic sequences facilitates high-throughput and comprehensive description of bacteria.</title>
        <authorList>
            <person name="Hitch T.C.A."/>
        </authorList>
    </citation>
    <scope>NUCLEOTIDE SEQUENCE [LARGE SCALE GENOMIC DNA]</scope>
    <source>
        <strain evidence="10 11">Sanger_02</strain>
    </source>
</reference>
<keyword evidence="8" id="KW-1133">Transmembrane helix</keyword>
<keyword evidence="2" id="KW-0732">Signal</keyword>
<dbReference type="InterPro" id="IPR018044">
    <property type="entry name" value="Peptidase_S11"/>
</dbReference>
<keyword evidence="3" id="KW-0378">Hydrolase</keyword>
<dbReference type="RefSeq" id="WP_262580585.1">
    <property type="nucleotide sequence ID" value="NZ_JAOQJV010000001.1"/>
</dbReference>
<evidence type="ECO:0000256" key="2">
    <source>
        <dbReference type="ARBA" id="ARBA00022729"/>
    </source>
</evidence>
<evidence type="ECO:0000256" key="5">
    <source>
        <dbReference type="ARBA" id="ARBA00022984"/>
    </source>
</evidence>
<dbReference type="PANTHER" id="PTHR21581">
    <property type="entry name" value="D-ALANYL-D-ALANINE CARBOXYPEPTIDASE"/>
    <property type="match status" value="1"/>
</dbReference>
<dbReference type="EMBL" id="JAOQJV010000001">
    <property type="protein sequence ID" value="MCU6698785.1"/>
    <property type="molecule type" value="Genomic_DNA"/>
</dbReference>
<dbReference type="Pfam" id="PF00768">
    <property type="entry name" value="Peptidase_S11"/>
    <property type="match status" value="1"/>
</dbReference>
<keyword evidence="6" id="KW-0961">Cell wall biogenesis/degradation</keyword>
<evidence type="ECO:0000313" key="11">
    <source>
        <dbReference type="Proteomes" id="UP001207605"/>
    </source>
</evidence>
<dbReference type="Proteomes" id="UP001207605">
    <property type="component" value="Unassembled WGS sequence"/>
</dbReference>
<dbReference type="SUPFAM" id="SSF56601">
    <property type="entry name" value="beta-lactamase/transpeptidase-like"/>
    <property type="match status" value="1"/>
</dbReference>
<evidence type="ECO:0000259" key="9">
    <source>
        <dbReference type="Pfam" id="PF00768"/>
    </source>
</evidence>
<keyword evidence="11" id="KW-1185">Reference proteome</keyword>
<accession>A0ABT2S3E0</accession>
<evidence type="ECO:0000256" key="7">
    <source>
        <dbReference type="RuleBase" id="RU004016"/>
    </source>
</evidence>
<comment type="caution">
    <text evidence="10">The sequence shown here is derived from an EMBL/GenBank/DDBJ whole genome shotgun (WGS) entry which is preliminary data.</text>
</comment>